<gene>
    <name evidence="7" type="ORF">Q664_45410</name>
</gene>
<dbReference type="Proteomes" id="UP000028547">
    <property type="component" value="Unassembled WGS sequence"/>
</dbReference>
<evidence type="ECO:0000256" key="4">
    <source>
        <dbReference type="ARBA" id="ARBA00023136"/>
    </source>
</evidence>
<evidence type="ECO:0000313" key="7">
    <source>
        <dbReference type="EMBL" id="KFA87819.1"/>
    </source>
</evidence>
<feature type="transmembrane region" description="Helical" evidence="5">
    <location>
        <begin position="397"/>
        <end position="414"/>
    </location>
</feature>
<keyword evidence="4 5" id="KW-0472">Membrane</keyword>
<dbReference type="GO" id="GO:0016020">
    <property type="term" value="C:membrane"/>
    <property type="evidence" value="ECO:0007669"/>
    <property type="project" value="UniProtKB-SubCell"/>
</dbReference>
<dbReference type="Pfam" id="PF00999">
    <property type="entry name" value="Na_H_Exchanger"/>
    <property type="match status" value="1"/>
</dbReference>
<dbReference type="EMBL" id="JPMI01000329">
    <property type="protein sequence ID" value="KFA87819.1"/>
    <property type="molecule type" value="Genomic_DNA"/>
</dbReference>
<dbReference type="RefSeq" id="WP_043410968.1">
    <property type="nucleotide sequence ID" value="NZ_JPMI01000329.1"/>
</dbReference>
<dbReference type="GO" id="GO:0015297">
    <property type="term" value="F:antiporter activity"/>
    <property type="evidence" value="ECO:0007669"/>
    <property type="project" value="InterPro"/>
</dbReference>
<evidence type="ECO:0000256" key="1">
    <source>
        <dbReference type="ARBA" id="ARBA00004141"/>
    </source>
</evidence>
<evidence type="ECO:0000313" key="8">
    <source>
        <dbReference type="Proteomes" id="UP000028547"/>
    </source>
</evidence>
<reference evidence="7 8" key="1">
    <citation type="submission" date="2014-07" db="EMBL/GenBank/DDBJ databases">
        <title>Draft Genome Sequence of Gephyronic Acid Producer, Cystobacter violaceus Strain Cb vi76.</title>
        <authorList>
            <person name="Stevens D.C."/>
            <person name="Young J."/>
            <person name="Carmichael R."/>
            <person name="Tan J."/>
            <person name="Taylor R.E."/>
        </authorList>
    </citation>
    <scope>NUCLEOTIDE SEQUENCE [LARGE SCALE GENOMIC DNA]</scope>
    <source>
        <strain evidence="7 8">Cb vi76</strain>
    </source>
</reference>
<feature type="transmembrane region" description="Helical" evidence="5">
    <location>
        <begin position="228"/>
        <end position="249"/>
    </location>
</feature>
<dbReference type="GO" id="GO:1902600">
    <property type="term" value="P:proton transmembrane transport"/>
    <property type="evidence" value="ECO:0007669"/>
    <property type="project" value="InterPro"/>
</dbReference>
<dbReference type="InterPro" id="IPR006153">
    <property type="entry name" value="Cation/H_exchanger_TM"/>
</dbReference>
<name>A0A084SH84_9BACT</name>
<evidence type="ECO:0000256" key="5">
    <source>
        <dbReference type="SAM" id="Phobius"/>
    </source>
</evidence>
<dbReference type="PANTHER" id="PTHR43021:SF2">
    <property type="entry name" value="CATION_H+ EXCHANGER DOMAIN-CONTAINING PROTEIN"/>
    <property type="match status" value="1"/>
</dbReference>
<dbReference type="Gene3D" id="1.20.1530.20">
    <property type="match status" value="1"/>
</dbReference>
<feature type="transmembrane region" description="Helical" evidence="5">
    <location>
        <begin position="330"/>
        <end position="350"/>
    </location>
</feature>
<feature type="transmembrane region" description="Helical" evidence="5">
    <location>
        <begin position="116"/>
        <end position="142"/>
    </location>
</feature>
<proteinExistence type="predicted"/>
<feature type="domain" description="Cation/H+ exchanger transmembrane" evidence="6">
    <location>
        <begin position="41"/>
        <end position="408"/>
    </location>
</feature>
<organism evidence="7 8">
    <name type="scientific">Archangium violaceum Cb vi76</name>
    <dbReference type="NCBI Taxonomy" id="1406225"/>
    <lineage>
        <taxon>Bacteria</taxon>
        <taxon>Pseudomonadati</taxon>
        <taxon>Myxococcota</taxon>
        <taxon>Myxococcia</taxon>
        <taxon>Myxococcales</taxon>
        <taxon>Cystobacterineae</taxon>
        <taxon>Archangiaceae</taxon>
        <taxon>Archangium</taxon>
    </lineage>
</organism>
<feature type="transmembrane region" description="Helical" evidence="5">
    <location>
        <begin position="59"/>
        <end position="78"/>
    </location>
</feature>
<keyword evidence="2 5" id="KW-0812">Transmembrane</keyword>
<comment type="caution">
    <text evidence="7">The sequence shown here is derived from an EMBL/GenBank/DDBJ whole genome shotgun (WGS) entry which is preliminary data.</text>
</comment>
<feature type="transmembrane region" description="Helical" evidence="5">
    <location>
        <begin position="90"/>
        <end position="109"/>
    </location>
</feature>
<evidence type="ECO:0000256" key="3">
    <source>
        <dbReference type="ARBA" id="ARBA00022989"/>
    </source>
</evidence>
<feature type="transmembrane region" description="Helical" evidence="5">
    <location>
        <begin position="32"/>
        <end position="52"/>
    </location>
</feature>
<feature type="transmembrane region" description="Helical" evidence="5">
    <location>
        <begin position="362"/>
        <end position="385"/>
    </location>
</feature>
<comment type="subcellular location">
    <subcellularLocation>
        <location evidence="1">Membrane</location>
        <topology evidence="1">Multi-pass membrane protein</topology>
    </subcellularLocation>
</comment>
<dbReference type="PANTHER" id="PTHR43021">
    <property type="entry name" value="NA(+)/H(+) ANTIPORTER-RELATED"/>
    <property type="match status" value="1"/>
</dbReference>
<dbReference type="AlphaFoldDB" id="A0A084SH84"/>
<keyword evidence="3 5" id="KW-1133">Transmembrane helix</keyword>
<sequence>MTVRAGMRLLLLVLLLAGIARAQMWRVDTGTSVTLAAGALLLCGLFAGKVAIGLGLPRLTGYLLVGVAVGPYALGFIPGAGVKGLELVKGLALSLIALVAGTELHLGLLRRVGTKVAVLCAVVCGVTFVVSVGAMFALKGWLPFLATMTVPQALAVSALVASVVVSFSPTVTIAVVQETHARGTFTEFLMALVIIGDLFVMVAFALAVGVARASFGGGLDLAGLVGGVGWELFGSVLVGALLAVGMLVYMRQVQKELPLFLVAISFASAEAGTRLHLSPLLMMLAAGALIANLDEREGARIHHAIQRAGLPVFALFFAAAGAGLKLDALVTVGPIALLMVALRTVAVWFACRRFAPPGDERLSRYLWMGLISQAGVSFGLAALISRTFPDFGPQVEVLIVAMITLNQLVGPILTRRALERSGEIRSDEAPGPA</sequence>
<accession>A0A084SH84</accession>
<evidence type="ECO:0000256" key="2">
    <source>
        <dbReference type="ARBA" id="ARBA00022692"/>
    </source>
</evidence>
<feature type="transmembrane region" description="Helical" evidence="5">
    <location>
        <begin position="188"/>
        <end position="208"/>
    </location>
</feature>
<dbReference type="InterPro" id="IPR038770">
    <property type="entry name" value="Na+/solute_symporter_sf"/>
</dbReference>
<feature type="transmembrane region" description="Helical" evidence="5">
    <location>
        <begin position="305"/>
        <end position="324"/>
    </location>
</feature>
<protein>
    <submittedName>
        <fullName evidence="7">Transporter</fullName>
    </submittedName>
</protein>
<feature type="transmembrane region" description="Helical" evidence="5">
    <location>
        <begin position="154"/>
        <end position="176"/>
    </location>
</feature>
<evidence type="ECO:0000259" key="6">
    <source>
        <dbReference type="Pfam" id="PF00999"/>
    </source>
</evidence>